<evidence type="ECO:0000256" key="1">
    <source>
        <dbReference type="ARBA" id="ARBA00023002"/>
    </source>
</evidence>
<dbReference type="Proteomes" id="UP000676079">
    <property type="component" value="Chromosome"/>
</dbReference>
<dbReference type="Gene3D" id="3.30.9.10">
    <property type="entry name" value="D-Amino Acid Oxidase, subunit A, domain 2"/>
    <property type="match status" value="1"/>
</dbReference>
<dbReference type="PANTHER" id="PTHR13847:SF289">
    <property type="entry name" value="GLYCINE OXIDASE"/>
    <property type="match status" value="1"/>
</dbReference>
<evidence type="ECO:0000313" key="5">
    <source>
        <dbReference type="Proteomes" id="UP000676079"/>
    </source>
</evidence>
<dbReference type="InterPro" id="IPR036188">
    <property type="entry name" value="FAD/NAD-bd_sf"/>
</dbReference>
<evidence type="ECO:0000259" key="3">
    <source>
        <dbReference type="Pfam" id="PF01266"/>
    </source>
</evidence>
<proteinExistence type="predicted"/>
<dbReference type="RefSeq" id="WP_220565221.1">
    <property type="nucleotide sequence ID" value="NZ_CP074133.1"/>
</dbReference>
<dbReference type="PANTHER" id="PTHR13847">
    <property type="entry name" value="SARCOSINE DEHYDROGENASE-RELATED"/>
    <property type="match status" value="1"/>
</dbReference>
<name>A0ABX8BPF6_9ACTN</name>
<sequence length="365" mass="37318">MCDVVVVGAGIVGASVAWNLTLAGARVRVLEAAPAPATAASAASFSRATAFGKPPRAYFDLNHAGLRELHRIGAQGAPGFHPCPTLLWARDPDRLDADLARARQWGYAAEEVAPDAPAVPRGVDRAALSPRVVRLPDEGWVDLPAMAGWMVDRARREGAEVRFGARVERILTDAAGAVCGVALAGGGRVDARTVVNAAGAGAEEVAGLVGGPLALAPTPGLLADLPLPGGVDAMLLGPDVSVRPAGPDGVRVRSDGVDARLAGPSGEPLDSPVRDLIERAGRVLPGLRGTRPTAVRVGIRAFPADGGSSVGFLDAVPGYYEAVTHSGATLGALLGRLVADEISSGGRPDLLTPFSPDRFHSMATP</sequence>
<evidence type="ECO:0000313" key="4">
    <source>
        <dbReference type="EMBL" id="QUX23964.1"/>
    </source>
</evidence>
<feature type="region of interest" description="Disordered" evidence="2">
    <location>
        <begin position="345"/>
        <end position="365"/>
    </location>
</feature>
<keyword evidence="5" id="KW-1185">Reference proteome</keyword>
<dbReference type="SUPFAM" id="SSF51905">
    <property type="entry name" value="FAD/NAD(P)-binding domain"/>
    <property type="match status" value="1"/>
</dbReference>
<organism evidence="4 5">
    <name type="scientific">Nocardiopsis changdeensis</name>
    <dbReference type="NCBI Taxonomy" id="2831969"/>
    <lineage>
        <taxon>Bacteria</taxon>
        <taxon>Bacillati</taxon>
        <taxon>Actinomycetota</taxon>
        <taxon>Actinomycetes</taxon>
        <taxon>Streptosporangiales</taxon>
        <taxon>Nocardiopsidaceae</taxon>
        <taxon>Nocardiopsis</taxon>
    </lineage>
</organism>
<dbReference type="Gene3D" id="3.50.50.60">
    <property type="entry name" value="FAD/NAD(P)-binding domain"/>
    <property type="match status" value="1"/>
</dbReference>
<keyword evidence="1" id="KW-0560">Oxidoreductase</keyword>
<feature type="domain" description="FAD dependent oxidoreductase" evidence="3">
    <location>
        <begin position="3"/>
        <end position="340"/>
    </location>
</feature>
<accession>A0ABX8BPF6</accession>
<dbReference type="EMBL" id="CP074133">
    <property type="protein sequence ID" value="QUX23964.1"/>
    <property type="molecule type" value="Genomic_DNA"/>
</dbReference>
<dbReference type="Pfam" id="PF01266">
    <property type="entry name" value="DAO"/>
    <property type="match status" value="1"/>
</dbReference>
<gene>
    <name evidence="4" type="ORF">KGD84_06440</name>
</gene>
<dbReference type="InterPro" id="IPR006076">
    <property type="entry name" value="FAD-dep_OxRdtase"/>
</dbReference>
<evidence type="ECO:0000256" key="2">
    <source>
        <dbReference type="SAM" id="MobiDB-lite"/>
    </source>
</evidence>
<reference evidence="4 5" key="1">
    <citation type="submission" date="2021-05" db="EMBL/GenBank/DDBJ databases">
        <title>Direct Submission.</title>
        <authorList>
            <person name="Li K."/>
            <person name="Gao J."/>
        </authorList>
    </citation>
    <scope>NUCLEOTIDE SEQUENCE [LARGE SCALE GENOMIC DNA]</scope>
    <source>
        <strain evidence="4 5">Mg02</strain>
    </source>
</reference>
<protein>
    <submittedName>
        <fullName evidence="4">FAD-binding oxidoreductase</fullName>
    </submittedName>
</protein>